<evidence type="ECO:0000313" key="2">
    <source>
        <dbReference type="EMBL" id="OCJ37779.1"/>
    </source>
</evidence>
<reference evidence="2 3" key="1">
    <citation type="journal article" date="2016" name="PeerJ">
        <title>Gall-ID: tools for genotyping gall-causing phytopathogenic bacteria.</title>
        <authorList>
            <person name="Davis E.W.II."/>
            <person name="Weisberg A.J."/>
            <person name="Tabima J.F."/>
            <person name="Grunwald N.J."/>
            <person name="Chang J.H."/>
        </authorList>
    </citation>
    <scope>NUCLEOTIDE SEQUENCE [LARGE SCALE GENOMIC DNA]</scope>
    <source>
        <strain evidence="2 3">N2/73</strain>
    </source>
</reference>
<proteinExistence type="predicted"/>
<accession>A0AB36EI78</accession>
<protein>
    <submittedName>
        <fullName evidence="2">Resolvase</fullName>
    </submittedName>
</protein>
<feature type="compositionally biased region" description="Basic and acidic residues" evidence="1">
    <location>
        <begin position="149"/>
        <end position="158"/>
    </location>
</feature>
<dbReference type="RefSeq" id="WP_065687855.1">
    <property type="nucleotide sequence ID" value="NZ_CP072746.1"/>
</dbReference>
<feature type="region of interest" description="Disordered" evidence="1">
    <location>
        <begin position="114"/>
        <end position="158"/>
    </location>
</feature>
<dbReference type="EMBL" id="LXKT01000013">
    <property type="protein sequence ID" value="OCJ37779.1"/>
    <property type="molecule type" value="Genomic_DNA"/>
</dbReference>
<name>A0AB36EI78_AGRTU</name>
<comment type="caution">
    <text evidence="2">The sequence shown here is derived from an EMBL/GenBank/DDBJ whole genome shotgun (WGS) entry which is preliminary data.</text>
</comment>
<evidence type="ECO:0000256" key="1">
    <source>
        <dbReference type="SAM" id="MobiDB-lite"/>
    </source>
</evidence>
<organism evidence="2 3">
    <name type="scientific">Agrobacterium tumefaciens</name>
    <dbReference type="NCBI Taxonomy" id="358"/>
    <lineage>
        <taxon>Bacteria</taxon>
        <taxon>Pseudomonadati</taxon>
        <taxon>Pseudomonadota</taxon>
        <taxon>Alphaproteobacteria</taxon>
        <taxon>Hyphomicrobiales</taxon>
        <taxon>Rhizobiaceae</taxon>
        <taxon>Rhizobium/Agrobacterium group</taxon>
        <taxon>Agrobacterium</taxon>
        <taxon>Agrobacterium tumefaciens complex</taxon>
    </lineage>
</organism>
<gene>
    <name evidence="2" type="ORF">A6U91_06115</name>
</gene>
<evidence type="ECO:0000313" key="3">
    <source>
        <dbReference type="Proteomes" id="UP000093451"/>
    </source>
</evidence>
<dbReference type="Proteomes" id="UP000093451">
    <property type="component" value="Unassembled WGS sequence"/>
</dbReference>
<dbReference type="AlphaFoldDB" id="A0AB36EI78"/>
<feature type="compositionally biased region" description="Basic and acidic residues" evidence="1">
    <location>
        <begin position="124"/>
        <end position="139"/>
    </location>
</feature>
<sequence length="158" mass="17875">MDEKFDLFGVPIPDGHGKRGRPAHIATSENINRVKMLLAFGWSNERIATAMKISQPTLRKNYFQVLEQRSAARDQMEAARALKLWDLAMAGNVGAFKELSRVIEKNDAMVAARAYRGDDDEEPKPEKIGKKEQAQRDAEQAEQSDTWGDDLKFRGRVN</sequence>